<dbReference type="EMBL" id="HG002031">
    <property type="protein sequence ID" value="CDF39403.1"/>
    <property type="molecule type" value="Genomic_DNA"/>
</dbReference>
<protein>
    <submittedName>
        <fullName evidence="1">Uncharacterized protein</fullName>
    </submittedName>
</protein>
<proteinExistence type="predicted"/>
<dbReference type="Gramene" id="CDF39403">
    <property type="protein sequence ID" value="CDF39403"/>
    <property type="gene ID" value="CHC_T00006556001"/>
</dbReference>
<dbReference type="AlphaFoldDB" id="R7QNP3"/>
<sequence>MLQYSWSEFQARASANENSMERMPDEEGHSSFLSLNLDHSQLLLAYLRL</sequence>
<evidence type="ECO:0000313" key="1">
    <source>
        <dbReference type="EMBL" id="CDF39403.1"/>
    </source>
</evidence>
<reference evidence="2" key="1">
    <citation type="journal article" date="2013" name="Proc. Natl. Acad. Sci. U.S.A.">
        <title>Genome structure and metabolic features in the red seaweed Chondrus crispus shed light on evolution of the Archaeplastida.</title>
        <authorList>
            <person name="Collen J."/>
            <person name="Porcel B."/>
            <person name="Carre W."/>
            <person name="Ball S.G."/>
            <person name="Chaparro C."/>
            <person name="Tonon T."/>
            <person name="Barbeyron T."/>
            <person name="Michel G."/>
            <person name="Noel B."/>
            <person name="Valentin K."/>
            <person name="Elias M."/>
            <person name="Artiguenave F."/>
            <person name="Arun A."/>
            <person name="Aury J.M."/>
            <person name="Barbosa-Neto J.F."/>
            <person name="Bothwell J.H."/>
            <person name="Bouget F.Y."/>
            <person name="Brillet L."/>
            <person name="Cabello-Hurtado F."/>
            <person name="Capella-Gutierrez S."/>
            <person name="Charrier B."/>
            <person name="Cladiere L."/>
            <person name="Cock J.M."/>
            <person name="Coelho S.M."/>
            <person name="Colleoni C."/>
            <person name="Czjzek M."/>
            <person name="Da Silva C."/>
            <person name="Delage L."/>
            <person name="Denoeud F."/>
            <person name="Deschamps P."/>
            <person name="Dittami S.M."/>
            <person name="Gabaldon T."/>
            <person name="Gachon C.M."/>
            <person name="Groisillier A."/>
            <person name="Herve C."/>
            <person name="Jabbari K."/>
            <person name="Katinka M."/>
            <person name="Kloareg B."/>
            <person name="Kowalczyk N."/>
            <person name="Labadie K."/>
            <person name="Leblanc C."/>
            <person name="Lopez P.J."/>
            <person name="McLachlan D.H."/>
            <person name="Meslet-Cladiere L."/>
            <person name="Moustafa A."/>
            <person name="Nehr Z."/>
            <person name="Nyvall Collen P."/>
            <person name="Panaud O."/>
            <person name="Partensky F."/>
            <person name="Poulain J."/>
            <person name="Rensing S.A."/>
            <person name="Rousvoal S."/>
            <person name="Samson G."/>
            <person name="Symeonidi A."/>
            <person name="Weissenbach J."/>
            <person name="Zambounis A."/>
            <person name="Wincker P."/>
            <person name="Boyen C."/>
        </authorList>
    </citation>
    <scope>NUCLEOTIDE SEQUENCE [LARGE SCALE GENOMIC DNA]</scope>
    <source>
        <strain evidence="2">cv. Stackhouse</strain>
    </source>
</reference>
<dbReference type="KEGG" id="ccp:CHC_T00006556001"/>
<name>R7QNP3_CHOCR</name>
<accession>R7QNP3</accession>
<gene>
    <name evidence="1" type="ORF">CHC_T00006556001</name>
</gene>
<dbReference type="GeneID" id="17327033"/>
<evidence type="ECO:0000313" key="2">
    <source>
        <dbReference type="Proteomes" id="UP000012073"/>
    </source>
</evidence>
<dbReference type="RefSeq" id="XP_005719314.1">
    <property type="nucleotide sequence ID" value="XM_005719257.1"/>
</dbReference>
<dbReference type="Proteomes" id="UP000012073">
    <property type="component" value="Unassembled WGS sequence"/>
</dbReference>
<keyword evidence="2" id="KW-1185">Reference proteome</keyword>
<organism evidence="1 2">
    <name type="scientific">Chondrus crispus</name>
    <name type="common">Carrageen Irish moss</name>
    <name type="synonym">Polymorpha crispa</name>
    <dbReference type="NCBI Taxonomy" id="2769"/>
    <lineage>
        <taxon>Eukaryota</taxon>
        <taxon>Rhodophyta</taxon>
        <taxon>Florideophyceae</taxon>
        <taxon>Rhodymeniophycidae</taxon>
        <taxon>Gigartinales</taxon>
        <taxon>Gigartinaceae</taxon>
        <taxon>Chondrus</taxon>
    </lineage>
</organism>